<dbReference type="OrthoDB" id="5597211at2759"/>
<sequence length="228" mass="26587">MRLKPTPPDKGGNALGASYPGSKNYKPGKQGYAPGFPPPKNWSAEPRENLEALRSSDLPEASPKQTYVPKRPTAAKDAQRLYNQKMREMRYQYQHSNLVQKEERQKQVARRWEELQVIERERREQLRKQRADYEANVKEDPLSAENVLNPEGTTLLSNVTDAPPADHEPKRVRRSKQTTEEGYQLEPPRVTVLVPREENEQRAAERQRNRELFAQRQHEEHVQMLMKL</sequence>
<dbReference type="Proteomes" id="UP001140094">
    <property type="component" value="Unassembled WGS sequence"/>
</dbReference>
<proteinExistence type="predicted"/>
<name>A0A9W8I4R5_9FUNG</name>
<organism evidence="2 3">
    <name type="scientific">Coemansia guatemalensis</name>
    <dbReference type="NCBI Taxonomy" id="2761395"/>
    <lineage>
        <taxon>Eukaryota</taxon>
        <taxon>Fungi</taxon>
        <taxon>Fungi incertae sedis</taxon>
        <taxon>Zoopagomycota</taxon>
        <taxon>Kickxellomycotina</taxon>
        <taxon>Kickxellomycetes</taxon>
        <taxon>Kickxellales</taxon>
        <taxon>Kickxellaceae</taxon>
        <taxon>Coemansia</taxon>
    </lineage>
</organism>
<feature type="region of interest" description="Disordered" evidence="1">
    <location>
        <begin position="132"/>
        <end position="208"/>
    </location>
</feature>
<comment type="caution">
    <text evidence="2">The sequence shown here is derived from an EMBL/GenBank/DDBJ whole genome shotgun (WGS) entry which is preliminary data.</text>
</comment>
<feature type="region of interest" description="Disordered" evidence="1">
    <location>
        <begin position="1"/>
        <end position="76"/>
    </location>
</feature>
<evidence type="ECO:0000256" key="1">
    <source>
        <dbReference type="SAM" id="MobiDB-lite"/>
    </source>
</evidence>
<protein>
    <submittedName>
        <fullName evidence="2">Uncharacterized protein</fullName>
    </submittedName>
</protein>
<feature type="non-terminal residue" evidence="2">
    <location>
        <position position="228"/>
    </location>
</feature>
<feature type="compositionally biased region" description="Basic and acidic residues" evidence="1">
    <location>
        <begin position="132"/>
        <end position="141"/>
    </location>
</feature>
<evidence type="ECO:0000313" key="2">
    <source>
        <dbReference type="EMBL" id="KAJ2807576.1"/>
    </source>
</evidence>
<feature type="compositionally biased region" description="Basic and acidic residues" evidence="1">
    <location>
        <begin position="195"/>
        <end position="208"/>
    </location>
</feature>
<reference evidence="2" key="1">
    <citation type="submission" date="2022-07" db="EMBL/GenBank/DDBJ databases">
        <title>Phylogenomic reconstructions and comparative analyses of Kickxellomycotina fungi.</title>
        <authorList>
            <person name="Reynolds N.K."/>
            <person name="Stajich J.E."/>
            <person name="Barry K."/>
            <person name="Grigoriev I.V."/>
            <person name="Crous P."/>
            <person name="Smith M.E."/>
        </authorList>
    </citation>
    <scope>NUCLEOTIDE SEQUENCE</scope>
    <source>
        <strain evidence="2">NRRL 1565</strain>
    </source>
</reference>
<keyword evidence="3" id="KW-1185">Reference proteome</keyword>
<gene>
    <name evidence="2" type="ORF">H4R20_001231</name>
</gene>
<feature type="compositionally biased region" description="Polar residues" evidence="1">
    <location>
        <begin position="151"/>
        <end position="160"/>
    </location>
</feature>
<accession>A0A9W8I4R5</accession>
<evidence type="ECO:0000313" key="3">
    <source>
        <dbReference type="Proteomes" id="UP001140094"/>
    </source>
</evidence>
<dbReference type="EMBL" id="JANBUO010000098">
    <property type="protein sequence ID" value="KAJ2807576.1"/>
    <property type="molecule type" value="Genomic_DNA"/>
</dbReference>
<dbReference type="AlphaFoldDB" id="A0A9W8I4R5"/>